<name>L8JQY2_9BACT</name>
<dbReference type="InterPro" id="IPR036388">
    <property type="entry name" value="WH-like_DNA-bd_sf"/>
</dbReference>
<keyword evidence="3" id="KW-1185">Reference proteome</keyword>
<dbReference type="AlphaFoldDB" id="L8JQY2"/>
<feature type="domain" description="Schlafen AlbA-2" evidence="1">
    <location>
        <begin position="3"/>
        <end position="108"/>
    </location>
</feature>
<dbReference type="eggNOG" id="COG1349">
    <property type="taxonomic scope" value="Bacteria"/>
</dbReference>
<comment type="caution">
    <text evidence="2">The sequence shown here is derived from an EMBL/GenBank/DDBJ whole genome shotgun (WGS) entry which is preliminary data.</text>
</comment>
<accession>L8JQY2</accession>
<dbReference type="PATRIC" id="fig|1237149.3.peg.4028"/>
<gene>
    <name evidence="2" type="ORF">C900_04513</name>
</gene>
<dbReference type="PANTHER" id="PTHR30595">
    <property type="entry name" value="GLPR-RELATED TRANSCRIPTIONAL REPRESSOR"/>
    <property type="match status" value="1"/>
</dbReference>
<dbReference type="STRING" id="1237149.C900_04513"/>
<dbReference type="OrthoDB" id="9807907at2"/>
<dbReference type="Gene3D" id="3.30.565.60">
    <property type="match status" value="1"/>
</dbReference>
<sequence length="438" mass="49731">MPESHIIEYKANWRDEYLKWICGFANASGGKLYIGIDDKGKVTGIDNHNKLLEELPNKFRDILGVYAEVNLQSEDNKHYLEIIVPRYDVPISVRGKYYIRTGSTLQELKGPALNEFILKRTGKTWDDIPEQRASINDIDESSIKQFLKDARTVKRINVEDNISISDLLEKLRLLEDGLLKRAAIVLFGKDPGKFYPNMAVKIGKFGETDADLKFHEVIEGNLIQLKDAIGDMLNAKFFIHPIDFMGMQRVELDEYPVAAVREMILNALVHRNYMGAPTQIRLYEDNFSVWNDGGLPEGISEEDLKKVHRSKPRNPLLADVCFKAGYIDSWGRGTIKIIEACKEAGLPEPVLKEEQGGFLSKIFKDRFTKEQLKKAGLNERQIKAIEYVKKNGKITNKDYQKINDCSRNTASGDLGNLVEEKILKPSDVKGAGSFYVLK</sequence>
<dbReference type="PANTHER" id="PTHR30595:SF6">
    <property type="entry name" value="SCHLAFEN ALBA-2 DOMAIN-CONTAINING PROTEIN"/>
    <property type="match status" value="1"/>
</dbReference>
<dbReference type="eggNOG" id="COG2865">
    <property type="taxonomic scope" value="Bacteria"/>
</dbReference>
<dbReference type="InterPro" id="IPR007421">
    <property type="entry name" value="Schlafen_AlbA_2_dom"/>
</dbReference>
<dbReference type="RefSeq" id="WP_009581701.1">
    <property type="nucleotide sequence ID" value="NZ_AMZN01000065.1"/>
</dbReference>
<proteinExistence type="predicted"/>
<dbReference type="InterPro" id="IPR038461">
    <property type="entry name" value="Schlafen_AlbA_2_dom_sf"/>
</dbReference>
<dbReference type="Gene3D" id="3.30.950.30">
    <property type="entry name" value="Schlafen, AAA domain"/>
    <property type="match status" value="1"/>
</dbReference>
<evidence type="ECO:0000313" key="2">
    <source>
        <dbReference type="EMBL" id="ELR69909.1"/>
    </source>
</evidence>
<dbReference type="Proteomes" id="UP000011135">
    <property type="component" value="Unassembled WGS sequence"/>
</dbReference>
<dbReference type="Pfam" id="PF04326">
    <property type="entry name" value="SLFN_AlbA_2"/>
    <property type="match status" value="1"/>
</dbReference>
<evidence type="ECO:0000259" key="1">
    <source>
        <dbReference type="Pfam" id="PF04326"/>
    </source>
</evidence>
<reference evidence="2 3" key="1">
    <citation type="submission" date="2012-12" db="EMBL/GenBank/DDBJ databases">
        <title>Genome assembly of Fulvivirga imtechensis AK7.</title>
        <authorList>
            <person name="Nupur N."/>
            <person name="Khatri I."/>
            <person name="Kumar R."/>
            <person name="Subramanian S."/>
            <person name="Pinnaka A."/>
        </authorList>
    </citation>
    <scope>NUCLEOTIDE SEQUENCE [LARGE SCALE GENOMIC DNA]</scope>
    <source>
        <strain evidence="2 3">AK7</strain>
    </source>
</reference>
<dbReference type="EMBL" id="AMZN01000065">
    <property type="protein sequence ID" value="ELR69909.1"/>
    <property type="molecule type" value="Genomic_DNA"/>
</dbReference>
<protein>
    <recommendedName>
        <fullName evidence="1">Schlafen AlbA-2 domain-containing protein</fullName>
    </recommendedName>
</protein>
<dbReference type="Gene3D" id="1.10.10.10">
    <property type="entry name" value="Winged helix-like DNA-binding domain superfamily/Winged helix DNA-binding domain"/>
    <property type="match status" value="1"/>
</dbReference>
<dbReference type="Pfam" id="PF13749">
    <property type="entry name" value="HATPase_c_4"/>
    <property type="match status" value="1"/>
</dbReference>
<evidence type="ECO:0000313" key="3">
    <source>
        <dbReference type="Proteomes" id="UP000011135"/>
    </source>
</evidence>
<dbReference type="InterPro" id="IPR038475">
    <property type="entry name" value="RecG_C_sf"/>
</dbReference>
<organism evidence="2 3">
    <name type="scientific">Fulvivirga imtechensis AK7</name>
    <dbReference type="NCBI Taxonomy" id="1237149"/>
    <lineage>
        <taxon>Bacteria</taxon>
        <taxon>Pseudomonadati</taxon>
        <taxon>Bacteroidota</taxon>
        <taxon>Cytophagia</taxon>
        <taxon>Cytophagales</taxon>
        <taxon>Fulvivirgaceae</taxon>
        <taxon>Fulvivirga</taxon>
    </lineage>
</organism>